<sequence>MEVWLQPFTVIFTFLFGDNLTNDRRIRRPLFLTDSDSENRFRFRHITKRRRAQAQQNANG</sequence>
<evidence type="ECO:0000313" key="2">
    <source>
        <dbReference type="WBParaSite" id="nRc.2.0.1.t03616-RA"/>
    </source>
</evidence>
<organism evidence="1 2">
    <name type="scientific">Romanomermis culicivorax</name>
    <name type="common">Nematode worm</name>
    <dbReference type="NCBI Taxonomy" id="13658"/>
    <lineage>
        <taxon>Eukaryota</taxon>
        <taxon>Metazoa</taxon>
        <taxon>Ecdysozoa</taxon>
        <taxon>Nematoda</taxon>
        <taxon>Enoplea</taxon>
        <taxon>Dorylaimia</taxon>
        <taxon>Mermithida</taxon>
        <taxon>Mermithoidea</taxon>
        <taxon>Mermithidae</taxon>
        <taxon>Romanomermis</taxon>
    </lineage>
</organism>
<proteinExistence type="predicted"/>
<keyword evidence="1" id="KW-1185">Reference proteome</keyword>
<name>A0A915HQ30_ROMCU</name>
<dbReference type="WBParaSite" id="nRc.2.0.1.t03616-RA">
    <property type="protein sequence ID" value="nRc.2.0.1.t03616-RA"/>
    <property type="gene ID" value="nRc.2.0.1.g03616"/>
</dbReference>
<accession>A0A915HQ30</accession>
<reference evidence="2" key="1">
    <citation type="submission" date="2022-11" db="UniProtKB">
        <authorList>
            <consortium name="WormBaseParasite"/>
        </authorList>
    </citation>
    <scope>IDENTIFICATION</scope>
</reference>
<evidence type="ECO:0000313" key="1">
    <source>
        <dbReference type="Proteomes" id="UP000887565"/>
    </source>
</evidence>
<protein>
    <submittedName>
        <fullName evidence="2">Uncharacterized protein</fullName>
    </submittedName>
</protein>
<dbReference type="Proteomes" id="UP000887565">
    <property type="component" value="Unplaced"/>
</dbReference>
<dbReference type="AlphaFoldDB" id="A0A915HQ30"/>